<accession>A0A645I785</accession>
<sequence length="82" mass="9557">MQQKSIQGKNHQCSQIEGVTEISCIKNNVYTRCDKHYIDSGLLFFKKAKYKSGRRQTAKYYRMYNQASTLGNLLCKREKSTP</sequence>
<organism evidence="1">
    <name type="scientific">bioreactor metagenome</name>
    <dbReference type="NCBI Taxonomy" id="1076179"/>
    <lineage>
        <taxon>unclassified sequences</taxon>
        <taxon>metagenomes</taxon>
        <taxon>ecological metagenomes</taxon>
    </lineage>
</organism>
<proteinExistence type="predicted"/>
<dbReference type="AlphaFoldDB" id="A0A645I785"/>
<reference evidence="1" key="1">
    <citation type="submission" date="2019-08" db="EMBL/GenBank/DDBJ databases">
        <authorList>
            <person name="Kucharzyk K."/>
            <person name="Murdoch R.W."/>
            <person name="Higgins S."/>
            <person name="Loffler F."/>
        </authorList>
    </citation>
    <scope>NUCLEOTIDE SEQUENCE</scope>
</reference>
<comment type="caution">
    <text evidence="1">The sequence shown here is derived from an EMBL/GenBank/DDBJ whole genome shotgun (WGS) entry which is preliminary data.</text>
</comment>
<evidence type="ECO:0000313" key="1">
    <source>
        <dbReference type="EMBL" id="MPN44264.1"/>
    </source>
</evidence>
<gene>
    <name evidence="1" type="ORF">SDC9_191826</name>
</gene>
<protein>
    <submittedName>
        <fullName evidence="1">Uncharacterized protein</fullName>
    </submittedName>
</protein>
<name>A0A645I785_9ZZZZ</name>
<dbReference type="EMBL" id="VSSQ01103272">
    <property type="protein sequence ID" value="MPN44264.1"/>
    <property type="molecule type" value="Genomic_DNA"/>
</dbReference>